<feature type="transmembrane region" description="Helical" evidence="1">
    <location>
        <begin position="6"/>
        <end position="24"/>
    </location>
</feature>
<dbReference type="AlphaFoldDB" id="A0A1K1RJJ6"/>
<keyword evidence="3" id="KW-1185">Reference proteome</keyword>
<evidence type="ECO:0000313" key="2">
    <source>
        <dbReference type="EMBL" id="SFW71870.1"/>
    </source>
</evidence>
<dbReference type="Proteomes" id="UP000182740">
    <property type="component" value="Unassembled WGS sequence"/>
</dbReference>
<gene>
    <name evidence="2" type="ORF">SAMN04489730_3342</name>
</gene>
<dbReference type="RefSeq" id="WP_072477158.1">
    <property type="nucleotide sequence ID" value="NZ_FPJG01000006.1"/>
</dbReference>
<organism evidence="2 3">
    <name type="scientific">Amycolatopsis australiensis</name>
    <dbReference type="NCBI Taxonomy" id="546364"/>
    <lineage>
        <taxon>Bacteria</taxon>
        <taxon>Bacillati</taxon>
        <taxon>Actinomycetota</taxon>
        <taxon>Actinomycetes</taxon>
        <taxon>Pseudonocardiales</taxon>
        <taxon>Pseudonocardiaceae</taxon>
        <taxon>Amycolatopsis</taxon>
    </lineage>
</organism>
<accession>A0A1K1RJJ6</accession>
<name>A0A1K1RJJ6_9PSEU</name>
<keyword evidence="1" id="KW-1133">Transmembrane helix</keyword>
<sequence length="129" mass="12697">MSGGFGFPVGCVSAVGAVIVADLAGATGRPWYALVALGPVVAVTAFRTSVPAALGVAVVAWALDSGFVLGRAGQLRFDTASAIAASVLASALLVGVLAAALSRVVRPVRIPAPRRPAEVPARHAVGTAG</sequence>
<keyword evidence="1" id="KW-0472">Membrane</keyword>
<dbReference type="OrthoDB" id="3634451at2"/>
<proteinExistence type="predicted"/>
<evidence type="ECO:0000313" key="3">
    <source>
        <dbReference type="Proteomes" id="UP000182740"/>
    </source>
</evidence>
<reference evidence="3" key="1">
    <citation type="submission" date="2016-11" db="EMBL/GenBank/DDBJ databases">
        <authorList>
            <person name="Varghese N."/>
            <person name="Submissions S."/>
        </authorList>
    </citation>
    <scope>NUCLEOTIDE SEQUENCE [LARGE SCALE GENOMIC DNA]</scope>
    <source>
        <strain evidence="3">DSM 44671</strain>
    </source>
</reference>
<protein>
    <submittedName>
        <fullName evidence="2">Uncharacterized protein</fullName>
    </submittedName>
</protein>
<dbReference type="STRING" id="546364.SAMN04489730_3342"/>
<dbReference type="EMBL" id="FPJG01000006">
    <property type="protein sequence ID" value="SFW71870.1"/>
    <property type="molecule type" value="Genomic_DNA"/>
</dbReference>
<feature type="transmembrane region" description="Helical" evidence="1">
    <location>
        <begin position="83"/>
        <end position="105"/>
    </location>
</feature>
<evidence type="ECO:0000256" key="1">
    <source>
        <dbReference type="SAM" id="Phobius"/>
    </source>
</evidence>
<feature type="transmembrane region" description="Helical" evidence="1">
    <location>
        <begin position="31"/>
        <end position="63"/>
    </location>
</feature>
<keyword evidence="1" id="KW-0812">Transmembrane</keyword>